<reference evidence="2" key="1">
    <citation type="submission" date="2021-01" db="EMBL/GenBank/DDBJ databases">
        <authorList>
            <person name="Zahm M."/>
            <person name="Roques C."/>
            <person name="Cabau C."/>
            <person name="Klopp C."/>
            <person name="Donnadieu C."/>
            <person name="Jouanno E."/>
            <person name="Lampietro C."/>
            <person name="Louis A."/>
            <person name="Herpin A."/>
            <person name="Echchiki A."/>
            <person name="Berthelot C."/>
            <person name="Parey E."/>
            <person name="Roest-Crollius H."/>
            <person name="Braasch I."/>
            <person name="Postlethwait J."/>
            <person name="Bobe J."/>
            <person name="Montfort J."/>
            <person name="Bouchez O."/>
            <person name="Begum T."/>
            <person name="Mejri S."/>
            <person name="Adams A."/>
            <person name="Chen W.-J."/>
            <person name="Guiguen Y."/>
        </authorList>
    </citation>
    <scope>NUCLEOTIDE SEQUENCE</scope>
    <source>
        <strain evidence="2">YG-15Mar2019-1</strain>
        <tissue evidence="2">Brain</tissue>
    </source>
</reference>
<feature type="compositionally biased region" description="Polar residues" evidence="1">
    <location>
        <begin position="136"/>
        <end position="159"/>
    </location>
</feature>
<gene>
    <name evidence="2" type="ORF">MATL_G00105350</name>
</gene>
<feature type="compositionally biased region" description="Polar residues" evidence="1">
    <location>
        <begin position="296"/>
        <end position="310"/>
    </location>
</feature>
<organism evidence="2 3">
    <name type="scientific">Megalops atlanticus</name>
    <name type="common">Tarpon</name>
    <name type="synonym">Clupea gigantea</name>
    <dbReference type="NCBI Taxonomy" id="7932"/>
    <lineage>
        <taxon>Eukaryota</taxon>
        <taxon>Metazoa</taxon>
        <taxon>Chordata</taxon>
        <taxon>Craniata</taxon>
        <taxon>Vertebrata</taxon>
        <taxon>Euteleostomi</taxon>
        <taxon>Actinopterygii</taxon>
        <taxon>Neopterygii</taxon>
        <taxon>Teleostei</taxon>
        <taxon>Elopiformes</taxon>
        <taxon>Megalopidae</taxon>
        <taxon>Megalops</taxon>
    </lineage>
</organism>
<accession>A0A9D3PZS6</accession>
<feature type="compositionally biased region" description="Polar residues" evidence="1">
    <location>
        <begin position="268"/>
        <end position="288"/>
    </location>
</feature>
<comment type="caution">
    <text evidence="2">The sequence shown here is derived from an EMBL/GenBank/DDBJ whole genome shotgun (WGS) entry which is preliminary data.</text>
</comment>
<dbReference type="EMBL" id="JAFDVH010000008">
    <property type="protein sequence ID" value="KAG7472132.1"/>
    <property type="molecule type" value="Genomic_DNA"/>
</dbReference>
<feature type="compositionally biased region" description="Low complexity" evidence="1">
    <location>
        <begin position="163"/>
        <end position="172"/>
    </location>
</feature>
<evidence type="ECO:0000256" key="1">
    <source>
        <dbReference type="SAM" id="MobiDB-lite"/>
    </source>
</evidence>
<dbReference type="PANTHER" id="PTHR12392:SF0">
    <property type="entry name" value="LADININ-1"/>
    <property type="match status" value="1"/>
</dbReference>
<sequence length="425" mass="47306">MSIGRNAWSALSSMARQWTMEDEEEIERERRRKTRTFSTEPEDGATEDTPSALSSTQEGSEVGDTEPSGFSVDFVEMLRVRDERRRRRHVETLTRQREEEEGKGDGQKAQGEGDREEAGQNPDPPTSPVSSSASPKTGSLSENGRSQPDQDANAETPTKPSRLFVSSLSVSFEKSPTSPTERGRVVSPLSPTGSFRAISPEEHPSSPAREVSSPVTQNGQVQGVACQNGSPTTESVTSWQQTEGSPFQRQTSRTVSFRTARKIEEPSTPLQRSASVRITSKTQASKTPNEGEDKQSPFQRNSKQRISSRTIQEKMERLAMAVQRSENVKPPSVSQKGMYVLVDEVSRKRGLFERFPEAEGKQQDWRSFSVGISERINRWVTKAQGPGSPITPPDLRHVDITSKRSIWENRAEEVSPKPPNSKVYK</sequence>
<feature type="compositionally biased region" description="Basic and acidic residues" evidence="1">
    <location>
        <begin position="90"/>
        <end position="118"/>
    </location>
</feature>
<evidence type="ECO:0000313" key="2">
    <source>
        <dbReference type="EMBL" id="KAG7472132.1"/>
    </source>
</evidence>
<dbReference type="GO" id="GO:0005198">
    <property type="term" value="F:structural molecule activity"/>
    <property type="evidence" value="ECO:0007669"/>
    <property type="project" value="InterPro"/>
</dbReference>
<dbReference type="AlphaFoldDB" id="A0A9D3PZS6"/>
<feature type="region of interest" description="Disordered" evidence="1">
    <location>
        <begin position="1"/>
        <end position="311"/>
    </location>
</feature>
<proteinExistence type="predicted"/>
<dbReference type="InterPro" id="IPR017404">
    <property type="entry name" value="Ladinin_1"/>
</dbReference>
<protein>
    <recommendedName>
        <fullName evidence="4">Ladinin-1</fullName>
    </recommendedName>
</protein>
<feature type="compositionally biased region" description="Polar residues" evidence="1">
    <location>
        <begin position="213"/>
        <end position="257"/>
    </location>
</feature>
<dbReference type="Proteomes" id="UP001046870">
    <property type="component" value="Chromosome 8"/>
</dbReference>
<feature type="region of interest" description="Disordered" evidence="1">
    <location>
        <begin position="381"/>
        <end position="401"/>
    </location>
</feature>
<dbReference type="OrthoDB" id="9948606at2759"/>
<evidence type="ECO:0000313" key="3">
    <source>
        <dbReference type="Proteomes" id="UP001046870"/>
    </source>
</evidence>
<evidence type="ECO:0008006" key="4">
    <source>
        <dbReference type="Google" id="ProtNLM"/>
    </source>
</evidence>
<keyword evidence="3" id="KW-1185">Reference proteome</keyword>
<feature type="compositionally biased region" description="Polar residues" evidence="1">
    <location>
        <begin position="48"/>
        <end position="59"/>
    </location>
</feature>
<name>A0A9D3PZS6_MEGAT</name>
<dbReference type="PANTHER" id="PTHR12392">
    <property type="entry name" value="LADININ 1"/>
    <property type="match status" value="1"/>
</dbReference>